<dbReference type="PANTHER" id="PTHR37254:SF1">
    <property type="entry name" value="OS01G0100500 PROTEIN"/>
    <property type="match status" value="1"/>
</dbReference>
<evidence type="ECO:0000313" key="4">
    <source>
        <dbReference type="Proteomes" id="UP001459277"/>
    </source>
</evidence>
<keyword evidence="2" id="KW-0472">Membrane</keyword>
<comment type="caution">
    <text evidence="3">The sequence shown here is derived from an EMBL/GenBank/DDBJ whole genome shotgun (WGS) entry which is preliminary data.</text>
</comment>
<evidence type="ECO:0000256" key="1">
    <source>
        <dbReference type="SAM" id="MobiDB-lite"/>
    </source>
</evidence>
<dbReference type="Proteomes" id="UP001459277">
    <property type="component" value="Unassembled WGS sequence"/>
</dbReference>
<name>A0AAW2CLI4_9ROSI</name>
<accession>A0AAW2CLI4</accession>
<dbReference type="AlphaFoldDB" id="A0AAW2CLI4"/>
<keyword evidence="4" id="KW-1185">Reference proteome</keyword>
<feature type="compositionally biased region" description="Polar residues" evidence="1">
    <location>
        <begin position="522"/>
        <end position="532"/>
    </location>
</feature>
<feature type="transmembrane region" description="Helical" evidence="2">
    <location>
        <begin position="133"/>
        <end position="158"/>
    </location>
</feature>
<keyword evidence="2" id="KW-1133">Transmembrane helix</keyword>
<feature type="transmembrane region" description="Helical" evidence="2">
    <location>
        <begin position="70"/>
        <end position="92"/>
    </location>
</feature>
<feature type="region of interest" description="Disordered" evidence="1">
    <location>
        <begin position="522"/>
        <end position="544"/>
    </location>
</feature>
<evidence type="ECO:0000256" key="2">
    <source>
        <dbReference type="SAM" id="Phobius"/>
    </source>
</evidence>
<evidence type="ECO:0008006" key="5">
    <source>
        <dbReference type="Google" id="ProtNLM"/>
    </source>
</evidence>
<keyword evidence="2" id="KW-0812">Transmembrane</keyword>
<evidence type="ECO:0000313" key="3">
    <source>
        <dbReference type="EMBL" id="KAK9997900.1"/>
    </source>
</evidence>
<protein>
    <recommendedName>
        <fullName evidence="5">Transmembrane protein</fullName>
    </recommendedName>
</protein>
<proteinExistence type="predicted"/>
<dbReference type="PANTHER" id="PTHR37254">
    <property type="entry name" value="OS01G0100500 PROTEIN"/>
    <property type="match status" value="1"/>
</dbReference>
<gene>
    <name evidence="3" type="ORF">SO802_017503</name>
</gene>
<feature type="transmembrane region" description="Helical" evidence="2">
    <location>
        <begin position="388"/>
        <end position="408"/>
    </location>
</feature>
<dbReference type="EMBL" id="JAZDWU010000006">
    <property type="protein sequence ID" value="KAK9997900.1"/>
    <property type="molecule type" value="Genomic_DNA"/>
</dbReference>
<reference evidence="3 4" key="1">
    <citation type="submission" date="2024-01" db="EMBL/GenBank/DDBJ databases">
        <title>A telomere-to-telomere, gap-free genome of sweet tea (Lithocarpus litseifolius).</title>
        <authorList>
            <person name="Zhou J."/>
        </authorList>
    </citation>
    <scope>NUCLEOTIDE SEQUENCE [LARGE SCALE GENOMIC DNA]</scope>
    <source>
        <strain evidence="3">Zhou-2022a</strain>
        <tissue evidence="3">Leaf</tissue>
    </source>
</reference>
<organism evidence="3 4">
    <name type="scientific">Lithocarpus litseifolius</name>
    <dbReference type="NCBI Taxonomy" id="425828"/>
    <lineage>
        <taxon>Eukaryota</taxon>
        <taxon>Viridiplantae</taxon>
        <taxon>Streptophyta</taxon>
        <taxon>Embryophyta</taxon>
        <taxon>Tracheophyta</taxon>
        <taxon>Spermatophyta</taxon>
        <taxon>Magnoliopsida</taxon>
        <taxon>eudicotyledons</taxon>
        <taxon>Gunneridae</taxon>
        <taxon>Pentapetalae</taxon>
        <taxon>rosids</taxon>
        <taxon>fabids</taxon>
        <taxon>Fagales</taxon>
        <taxon>Fagaceae</taxon>
        <taxon>Lithocarpus</taxon>
    </lineage>
</organism>
<sequence>MSCPPSSIVYNTTLCACPPGQVLNFSSNRCTLFQAISDIQTDSGVDYSIGFPATIFDFNSIRKFTQSQAVFLEATLVMLLSWLVFCFFLRFMSLGDGRNAWFKIRWWISRLDISFATRHWLDDQKVVTKRKTELGGTFSIASWILFIGLFAALLYQIISKRSVEVHNIRATNAPDLASFVNDMEFNITTISSMSCSNLRGLDTLVTGNPGFIDERFSPLSGFANYSCHNTSQGPTITLRCNPCKLIQDNLYISWQYVDLSNNPATAVGFQFNLTARNQANKKHVSFVCGTLKNGSSFDDKPVTFRGRDANILKFNLFPRLYRNLHDLRLIQPLFHEFLPGSSLYESSQLHASLENSNDGLINTTLYVNLLSAYIVEIDNQNIMGPVSFLADLGGLYCISIGIFFYLLVQFEYRIKKLRNEDSVLRKIRNRRKAQDHWDKLRKYVKYTWVCNTLDDDYKKPQNKSSCSSFMVQSVHRNGSSHKWSQQNKMDFNKKLSLPNEKTAISERSCTTGVKSCVAGTAPISQGRMSDSSDAPPVKLKVLGSTDNRKQHSVGLCEGGSSQPQSFTLADENIIPSPPTLELEAGSEMEISDIQKNLRSLYEYNVMLREKLVAAQLLLHALAEKSASPITESKT</sequence>